<dbReference type="Proteomes" id="UP000095300">
    <property type="component" value="Unassembled WGS sequence"/>
</dbReference>
<evidence type="ECO:0000259" key="9">
    <source>
        <dbReference type="PROSITE" id="PS51915"/>
    </source>
</evidence>
<dbReference type="InterPro" id="IPR036236">
    <property type="entry name" value="Znf_C2H2_sf"/>
</dbReference>
<feature type="binding site" evidence="6">
    <location>
        <position position="55"/>
    </location>
    <ligand>
        <name>Zn(2+)</name>
        <dbReference type="ChEBI" id="CHEBI:29105"/>
    </ligand>
</feature>
<dbReference type="PROSITE" id="PS00028">
    <property type="entry name" value="ZINC_FINGER_C2H2_1"/>
    <property type="match status" value="6"/>
</dbReference>
<organism evidence="10 11">
    <name type="scientific">Stomoxys calcitrans</name>
    <name type="common">Stable fly</name>
    <name type="synonym">Conops calcitrans</name>
    <dbReference type="NCBI Taxonomy" id="35570"/>
    <lineage>
        <taxon>Eukaryota</taxon>
        <taxon>Metazoa</taxon>
        <taxon>Ecdysozoa</taxon>
        <taxon>Arthropoda</taxon>
        <taxon>Hexapoda</taxon>
        <taxon>Insecta</taxon>
        <taxon>Pterygota</taxon>
        <taxon>Neoptera</taxon>
        <taxon>Endopterygota</taxon>
        <taxon>Diptera</taxon>
        <taxon>Brachycera</taxon>
        <taxon>Muscomorpha</taxon>
        <taxon>Muscoidea</taxon>
        <taxon>Muscidae</taxon>
        <taxon>Stomoxys</taxon>
    </lineage>
</organism>
<dbReference type="GO" id="GO:0008270">
    <property type="term" value="F:zinc ion binding"/>
    <property type="evidence" value="ECO:0007669"/>
    <property type="project" value="UniProtKB-UniRule"/>
</dbReference>
<keyword evidence="2" id="KW-0677">Repeat</keyword>
<feature type="domain" description="C2H2-type" evidence="8">
    <location>
        <begin position="208"/>
        <end position="236"/>
    </location>
</feature>
<dbReference type="SUPFAM" id="SSF57716">
    <property type="entry name" value="Glucocorticoid receptor-like (DNA-binding domain)"/>
    <property type="match status" value="1"/>
</dbReference>
<feature type="domain" description="C2H2-type" evidence="8">
    <location>
        <begin position="332"/>
        <end position="360"/>
    </location>
</feature>
<evidence type="ECO:0008006" key="12">
    <source>
        <dbReference type="Google" id="ProtNLM"/>
    </source>
</evidence>
<feature type="region of interest" description="Disordered" evidence="7">
    <location>
        <begin position="155"/>
        <end position="187"/>
    </location>
</feature>
<dbReference type="PANTHER" id="PTHR24409">
    <property type="entry name" value="ZINC FINGER PROTEIN 142"/>
    <property type="match status" value="1"/>
</dbReference>
<dbReference type="Gene3D" id="3.30.160.60">
    <property type="entry name" value="Classic Zinc Finger"/>
    <property type="match status" value="3"/>
</dbReference>
<feature type="domain" description="ZAD" evidence="9">
    <location>
        <begin position="5"/>
        <end position="82"/>
    </location>
</feature>
<keyword evidence="4 6" id="KW-0862">Zinc</keyword>
<dbReference type="OrthoDB" id="10645427at2759"/>
<dbReference type="InterPro" id="IPR013087">
    <property type="entry name" value="Znf_C2H2_type"/>
</dbReference>
<feature type="domain" description="C2H2-type" evidence="8">
    <location>
        <begin position="453"/>
        <end position="481"/>
    </location>
</feature>
<dbReference type="EnsemblMetazoa" id="SCAU009091-RB">
    <property type="protein sequence ID" value="SCAU009091-PB"/>
    <property type="gene ID" value="SCAU009091"/>
</dbReference>
<dbReference type="EnsemblMetazoa" id="SCAU009091-RC">
    <property type="protein sequence ID" value="SCAU009091-PC"/>
    <property type="gene ID" value="SCAU009091"/>
</dbReference>
<accession>A0A1I8PL92</accession>
<dbReference type="GO" id="GO:0000981">
    <property type="term" value="F:DNA-binding transcription factor activity, RNA polymerase II-specific"/>
    <property type="evidence" value="ECO:0007669"/>
    <property type="project" value="TreeGrafter"/>
</dbReference>
<dbReference type="Pfam" id="PF13912">
    <property type="entry name" value="zf-C2H2_6"/>
    <property type="match status" value="2"/>
</dbReference>
<dbReference type="Pfam" id="PF07776">
    <property type="entry name" value="zf-AD"/>
    <property type="match status" value="1"/>
</dbReference>
<sequence>MAQPKLCRLCVDVCHDGVSFYDENGQVNELYHTLYKYMHPQIVNLNEATFMSVICNTCWHYIQEFENFLLVTQRAQGNLKNIAGTETSLTSNDKPEQNEMSSKAWIVVQKYMSSDPNVQIIDIYFKDLMMDTTTIPEGAFLVDYDQEGAIFNVQPTTESVDQTPKTHSKPRQNLSDELRMKDQDSKGVEDVSKKASLEDLLLKWMPSIPCSKCSQSFTTWHEIQEHFSMAHPKHRFYIKCCSGVFFTRISLKDHLILHDNPNAFRCRLCGKSFVRGHSLRCHVKSKHGELQAFKCDLCGAGLSTGLGLQSHLVSAHGFRFRPDAVRASASQCKCPECGRMISNQQRLRRHIELVHTKNLRFACPICGRKFSTRLKLRDHLAEKHFDMDVYKCALCDQTYRTLYSLLHHRMDEHEEEKNTDKYYHLINAEIENLDNHAGSKKGRINGSGPVTVYTCAYCCRTSRKFSTLLRHSKLVHPEQPSLNFCYRKTKKGLKTTVVQRNGNKTKEILEMATGDKDQDQDLHSSSKGDEGDASTSSGMISLSSN</sequence>
<feature type="binding site" evidence="6">
    <location>
        <position position="10"/>
    </location>
    <ligand>
        <name>Zn(2+)</name>
        <dbReference type="ChEBI" id="CHEBI:29105"/>
    </ligand>
</feature>
<feature type="compositionally biased region" description="Basic and acidic residues" evidence="7">
    <location>
        <begin position="174"/>
        <end position="187"/>
    </location>
</feature>
<evidence type="ECO:0000256" key="7">
    <source>
        <dbReference type="SAM" id="MobiDB-lite"/>
    </source>
</evidence>
<feature type="binding site" evidence="6">
    <location>
        <position position="58"/>
    </location>
    <ligand>
        <name>Zn(2+)</name>
        <dbReference type="ChEBI" id="CHEBI:29105"/>
    </ligand>
</feature>
<evidence type="ECO:0000313" key="11">
    <source>
        <dbReference type="Proteomes" id="UP000095300"/>
    </source>
</evidence>
<dbReference type="GO" id="GO:0000977">
    <property type="term" value="F:RNA polymerase II transcription regulatory region sequence-specific DNA binding"/>
    <property type="evidence" value="ECO:0007669"/>
    <property type="project" value="TreeGrafter"/>
</dbReference>
<dbReference type="Gene3D" id="3.40.1800.20">
    <property type="match status" value="1"/>
</dbReference>
<dbReference type="SMART" id="SM00868">
    <property type="entry name" value="zf-AD"/>
    <property type="match status" value="1"/>
</dbReference>
<feature type="domain" description="C2H2-type" evidence="8">
    <location>
        <begin position="361"/>
        <end position="384"/>
    </location>
</feature>
<dbReference type="VEuPathDB" id="VectorBase:SCAU009091"/>
<feature type="compositionally biased region" description="Basic and acidic residues" evidence="7">
    <location>
        <begin position="504"/>
        <end position="530"/>
    </location>
</feature>
<feature type="binding site" evidence="6">
    <location>
        <position position="7"/>
    </location>
    <ligand>
        <name>Zn(2+)</name>
        <dbReference type="ChEBI" id="CHEBI:29105"/>
    </ligand>
</feature>
<name>A0A1I8PL92_STOCA</name>
<feature type="domain" description="C2H2-type" evidence="8">
    <location>
        <begin position="390"/>
        <end position="418"/>
    </location>
</feature>
<keyword evidence="11" id="KW-1185">Reference proteome</keyword>
<dbReference type="InterPro" id="IPR012934">
    <property type="entry name" value="Znf_AD"/>
</dbReference>
<dbReference type="AlphaFoldDB" id="A0A1I8PL92"/>
<feature type="region of interest" description="Disordered" evidence="7">
    <location>
        <begin position="501"/>
        <end position="545"/>
    </location>
</feature>
<evidence type="ECO:0000256" key="6">
    <source>
        <dbReference type="PROSITE-ProRule" id="PRU01263"/>
    </source>
</evidence>
<dbReference type="Pfam" id="PF00096">
    <property type="entry name" value="zf-C2H2"/>
    <property type="match status" value="1"/>
</dbReference>
<evidence type="ECO:0000256" key="4">
    <source>
        <dbReference type="ARBA" id="ARBA00022833"/>
    </source>
</evidence>
<feature type="compositionally biased region" description="Polar residues" evidence="7">
    <location>
        <begin position="533"/>
        <end position="545"/>
    </location>
</feature>
<dbReference type="SMART" id="SM00355">
    <property type="entry name" value="ZnF_C2H2"/>
    <property type="match status" value="8"/>
</dbReference>
<keyword evidence="3 5" id="KW-0863">Zinc-finger</keyword>
<keyword evidence="1 6" id="KW-0479">Metal-binding</keyword>
<dbReference type="PANTHER" id="PTHR24409:SF295">
    <property type="entry name" value="AZ2-RELATED"/>
    <property type="match status" value="1"/>
</dbReference>
<protein>
    <recommendedName>
        <fullName evidence="12">C2H2-type domain-containing protein</fullName>
    </recommendedName>
</protein>
<dbReference type="PROSITE" id="PS51915">
    <property type="entry name" value="ZAD"/>
    <property type="match status" value="1"/>
</dbReference>
<evidence type="ECO:0000256" key="2">
    <source>
        <dbReference type="ARBA" id="ARBA00022737"/>
    </source>
</evidence>
<reference evidence="11" key="1">
    <citation type="submission" date="2015-05" db="EMBL/GenBank/DDBJ databases">
        <authorList>
            <person name="Wilson R.K."/>
            <person name="Warren W.C."/>
            <person name="Olafson P."/>
        </authorList>
    </citation>
    <scope>NUCLEOTIDE SEQUENCE [LARGE SCALE GENOMIC DNA]</scope>
    <source>
        <strain evidence="11">USDA</strain>
    </source>
</reference>
<dbReference type="Pfam" id="PF13894">
    <property type="entry name" value="zf-C2H2_4"/>
    <property type="match status" value="1"/>
</dbReference>
<evidence type="ECO:0000259" key="8">
    <source>
        <dbReference type="PROSITE" id="PS50157"/>
    </source>
</evidence>
<dbReference type="PROSITE" id="PS50157">
    <property type="entry name" value="ZINC_FINGER_C2H2_2"/>
    <property type="match status" value="6"/>
</dbReference>
<evidence type="ECO:0000256" key="5">
    <source>
        <dbReference type="PROSITE-ProRule" id="PRU00042"/>
    </source>
</evidence>
<evidence type="ECO:0000313" key="10">
    <source>
        <dbReference type="EnsemblMetazoa" id="SCAU009091-PB"/>
    </source>
</evidence>
<dbReference type="GO" id="GO:0005634">
    <property type="term" value="C:nucleus"/>
    <property type="evidence" value="ECO:0007669"/>
    <property type="project" value="InterPro"/>
</dbReference>
<evidence type="ECO:0000256" key="1">
    <source>
        <dbReference type="ARBA" id="ARBA00022723"/>
    </source>
</evidence>
<feature type="compositionally biased region" description="Polar residues" evidence="7">
    <location>
        <begin position="155"/>
        <end position="173"/>
    </location>
</feature>
<evidence type="ECO:0000256" key="3">
    <source>
        <dbReference type="ARBA" id="ARBA00022771"/>
    </source>
</evidence>
<reference evidence="10" key="2">
    <citation type="submission" date="2020-05" db="UniProtKB">
        <authorList>
            <consortium name="EnsemblMetazoa"/>
        </authorList>
    </citation>
    <scope>IDENTIFICATION</scope>
    <source>
        <strain evidence="10">USDA</strain>
    </source>
</reference>
<dbReference type="SUPFAM" id="SSF57667">
    <property type="entry name" value="beta-beta-alpha zinc fingers"/>
    <property type="match status" value="2"/>
</dbReference>
<feature type="domain" description="C2H2-type" evidence="8">
    <location>
        <begin position="264"/>
        <end position="292"/>
    </location>
</feature>
<gene>
    <name evidence="10" type="primary">106092620</name>
</gene>
<proteinExistence type="predicted"/>